<feature type="transmembrane region" description="Helical" evidence="5">
    <location>
        <begin position="303"/>
        <end position="324"/>
    </location>
</feature>
<dbReference type="OMA" id="KEFSECY"/>
<dbReference type="PROSITE" id="PS50262">
    <property type="entry name" value="G_PROTEIN_RECEP_F1_2"/>
    <property type="match status" value="1"/>
</dbReference>
<keyword evidence="7" id="KW-0675">Receptor</keyword>
<feature type="transmembrane region" description="Helical" evidence="5">
    <location>
        <begin position="107"/>
        <end position="124"/>
    </location>
</feature>
<evidence type="ECO:0000313" key="7">
    <source>
        <dbReference type="EMBL" id="CAB04613.1"/>
    </source>
</evidence>
<dbReference type="KEGG" id="cel:CELE_M01G12.4"/>
<comment type="subcellular location">
    <subcellularLocation>
        <location evidence="1">Membrane</location>
    </subcellularLocation>
</comment>
<evidence type="ECO:0000256" key="3">
    <source>
        <dbReference type="ARBA" id="ARBA00022989"/>
    </source>
</evidence>
<dbReference type="UCSC" id="M01G12.4">
    <property type="organism name" value="c. elegans"/>
</dbReference>
<dbReference type="PANTHER" id="PTHR22751">
    <property type="entry name" value="G-PROTEIN COUPLED RECEPTOR-RELATED"/>
    <property type="match status" value="1"/>
</dbReference>
<dbReference type="SUPFAM" id="SSF81321">
    <property type="entry name" value="Family A G protein-coupled receptor-like"/>
    <property type="match status" value="1"/>
</dbReference>
<feature type="transmembrane region" description="Helical" evidence="5">
    <location>
        <begin position="37"/>
        <end position="59"/>
    </location>
</feature>
<dbReference type="eggNOG" id="ENOG502RT6A">
    <property type="taxonomic scope" value="Eukaryota"/>
</dbReference>
<dbReference type="EMBL" id="BX284601">
    <property type="protein sequence ID" value="CAB04613.1"/>
    <property type="molecule type" value="Genomic_DNA"/>
</dbReference>
<dbReference type="PIR" id="T23664">
    <property type="entry name" value="T23664"/>
</dbReference>
<evidence type="ECO:0000256" key="4">
    <source>
        <dbReference type="ARBA" id="ARBA00023136"/>
    </source>
</evidence>
<accession>O62311</accession>
<evidence type="ECO:0000256" key="5">
    <source>
        <dbReference type="SAM" id="Phobius"/>
    </source>
</evidence>
<dbReference type="InParanoid" id="O62311"/>
<dbReference type="GeneID" id="187381"/>
<dbReference type="OrthoDB" id="5864054at2759"/>
<feature type="transmembrane region" description="Helical" evidence="5">
    <location>
        <begin position="71"/>
        <end position="95"/>
    </location>
</feature>
<sequence length="352" mass="39986">MSYCDSVDYFYDEEEDNSTALVLCQLTDKISLVSMTLYMFSPFLSVLCILINILHLIILTRKSMRNTSINVIMTAAAVSDICYLLIVASRIYLLIGMYTDPCFGSPVSYLSVVLDIIIEILNDCSQRCSTWISLSIATIRTLVVRNPMDPKFERLTKPYTALFVILGVPISSLPFSLAFQIGIRITKQKEFSECYPKGVLTYIVDQKVSVKQLSSTVSAIISNIIPCLLFPIFAGLLVKEMHKATENQRRLTSSKKTIDYNKTTRLVFYNTLFFFISLFPLGVSRTLLLLSSTEFLWPMFIDLESIVLVIFTLNTMSHFVIYMLMSSQYQNTTKELFLCGDSHQVEQKASIE</sequence>
<proteinExistence type="predicted"/>
<feature type="transmembrane region" description="Helical" evidence="5">
    <location>
        <begin position="161"/>
        <end position="183"/>
    </location>
</feature>
<feature type="transmembrane region" description="Helical" evidence="5">
    <location>
        <begin position="266"/>
        <end position="283"/>
    </location>
</feature>
<dbReference type="GO" id="GO:0016020">
    <property type="term" value="C:membrane"/>
    <property type="evidence" value="ECO:0007669"/>
    <property type="project" value="UniProtKB-SubCell"/>
</dbReference>
<dbReference type="CTD" id="187381"/>
<dbReference type="AlphaFoldDB" id="O62311"/>
<gene>
    <name evidence="7 9" type="primary">srw-111</name>
    <name evidence="7" type="ORF">CELE_M01G12.4</name>
    <name evidence="9" type="ORF">M01G12.4</name>
</gene>
<evidence type="ECO:0000259" key="6">
    <source>
        <dbReference type="PROSITE" id="PS50262"/>
    </source>
</evidence>
<dbReference type="SMR" id="O62311"/>
<dbReference type="InterPro" id="IPR019427">
    <property type="entry name" value="7TM_GPCR_serpentine_rcpt_Srw"/>
</dbReference>
<evidence type="ECO:0000256" key="1">
    <source>
        <dbReference type="ARBA" id="ARBA00004370"/>
    </source>
</evidence>
<dbReference type="AGR" id="WB:WBGene00005858"/>
<keyword evidence="2 5" id="KW-0812">Transmembrane</keyword>
<dbReference type="Pfam" id="PF10324">
    <property type="entry name" value="7TM_GPCR_Srw"/>
    <property type="match status" value="1"/>
</dbReference>
<reference evidence="7 8" key="1">
    <citation type="journal article" date="1998" name="Science">
        <title>Genome sequence of the nematode C. elegans: a platform for investigating biology.</title>
        <authorList>
            <consortium name="The C. elegans sequencing consortium"/>
            <person name="Sulson J.E."/>
            <person name="Waterston R."/>
        </authorList>
    </citation>
    <scope>NUCLEOTIDE SEQUENCE [LARGE SCALE GENOMIC DNA]</scope>
    <source>
        <strain evidence="7 8">Bristol N2</strain>
    </source>
</reference>
<dbReference type="WormBase" id="M01G12.4">
    <property type="protein sequence ID" value="CE18069"/>
    <property type="gene ID" value="WBGene00005858"/>
    <property type="gene designation" value="srw-111"/>
</dbReference>
<keyword evidence="3 5" id="KW-1133">Transmembrane helix</keyword>
<evidence type="ECO:0000313" key="8">
    <source>
        <dbReference type="Proteomes" id="UP000001940"/>
    </source>
</evidence>
<dbReference type="HOGENOM" id="CLU_043715_1_0_1"/>
<dbReference type="InterPro" id="IPR017452">
    <property type="entry name" value="GPCR_Rhodpsn_7TM"/>
</dbReference>
<dbReference type="Proteomes" id="UP000001940">
    <property type="component" value="Chromosome I"/>
</dbReference>
<dbReference type="PhylomeDB" id="O62311"/>
<feature type="domain" description="G-protein coupled receptors family 1 profile" evidence="6">
    <location>
        <begin position="51"/>
        <end position="322"/>
    </location>
</feature>
<dbReference type="RefSeq" id="NP_493064.1">
    <property type="nucleotide sequence ID" value="NM_060663.1"/>
</dbReference>
<keyword evidence="4 5" id="KW-0472">Membrane</keyword>
<dbReference type="PaxDb" id="6239-M01G12.4"/>
<evidence type="ECO:0000256" key="2">
    <source>
        <dbReference type="ARBA" id="ARBA00022692"/>
    </source>
</evidence>
<protein>
    <submittedName>
        <fullName evidence="7">G-protein coupled receptors family 1 profile domain-containing protein</fullName>
    </submittedName>
</protein>
<dbReference type="Gene3D" id="1.20.1070.10">
    <property type="entry name" value="Rhodopsin 7-helix transmembrane proteins"/>
    <property type="match status" value="1"/>
</dbReference>
<keyword evidence="8" id="KW-1185">Reference proteome</keyword>
<name>O62311_CAEEL</name>
<feature type="transmembrane region" description="Helical" evidence="5">
    <location>
        <begin position="217"/>
        <end position="238"/>
    </location>
</feature>
<dbReference type="PANTHER" id="PTHR22751:SF30">
    <property type="entry name" value="G-PROTEIN COUPLED RECEPTORS FAMILY 1 PROFILE DOMAIN-CONTAINING PROTEIN"/>
    <property type="match status" value="1"/>
</dbReference>
<dbReference type="GO" id="GO:0008528">
    <property type="term" value="F:G protein-coupled peptide receptor activity"/>
    <property type="evidence" value="ECO:0007669"/>
    <property type="project" value="InterPro"/>
</dbReference>
<evidence type="ECO:0000313" key="9">
    <source>
        <dbReference type="WormBase" id="M01G12.4"/>
    </source>
</evidence>
<organism evidence="7 8">
    <name type="scientific">Caenorhabditis elegans</name>
    <dbReference type="NCBI Taxonomy" id="6239"/>
    <lineage>
        <taxon>Eukaryota</taxon>
        <taxon>Metazoa</taxon>
        <taxon>Ecdysozoa</taxon>
        <taxon>Nematoda</taxon>
        <taxon>Chromadorea</taxon>
        <taxon>Rhabditida</taxon>
        <taxon>Rhabditina</taxon>
        <taxon>Rhabditomorpha</taxon>
        <taxon>Rhabditoidea</taxon>
        <taxon>Rhabditidae</taxon>
        <taxon>Peloderinae</taxon>
        <taxon>Caenorhabditis</taxon>
    </lineage>
</organism>